<dbReference type="CDD" id="cd00229">
    <property type="entry name" value="SGNH_hydrolase"/>
    <property type="match status" value="1"/>
</dbReference>
<dbReference type="Pfam" id="PF13472">
    <property type="entry name" value="Lipase_GDSL_2"/>
    <property type="match status" value="1"/>
</dbReference>
<dbReference type="Gene3D" id="3.40.50.1110">
    <property type="entry name" value="SGNH hydrolase"/>
    <property type="match status" value="1"/>
</dbReference>
<evidence type="ECO:0000259" key="1">
    <source>
        <dbReference type="Pfam" id="PF13472"/>
    </source>
</evidence>
<dbReference type="GO" id="GO:0016787">
    <property type="term" value="F:hydrolase activity"/>
    <property type="evidence" value="ECO:0007669"/>
    <property type="project" value="UniProtKB-KW"/>
</dbReference>
<feature type="domain" description="SGNH hydrolase-type esterase" evidence="1">
    <location>
        <begin position="293"/>
        <end position="467"/>
    </location>
</feature>
<reference evidence="2 3" key="1">
    <citation type="submission" date="2023-05" db="EMBL/GenBank/DDBJ databases">
        <title>Glutamicibacter sp. B1, complete genome.</title>
        <authorList>
            <person name="Long Y.H."/>
            <person name="Fang T."/>
            <person name="Li X.Y."/>
        </authorList>
    </citation>
    <scope>NUCLEOTIDE SEQUENCE [LARGE SCALE GENOMIC DNA]</scope>
    <source>
        <strain evidence="2 3">B1</strain>
    </source>
</reference>
<organism evidence="2 3">
    <name type="scientific">Glutamicibacter ectropisis</name>
    <dbReference type="NCBI Taxonomy" id="3046593"/>
    <lineage>
        <taxon>Bacteria</taxon>
        <taxon>Bacillati</taxon>
        <taxon>Actinomycetota</taxon>
        <taxon>Actinomycetes</taxon>
        <taxon>Micrococcales</taxon>
        <taxon>Micrococcaceae</taxon>
        <taxon>Glutamicibacter</taxon>
    </lineage>
</organism>
<accession>A0AAU6WGB3</accession>
<dbReference type="SUPFAM" id="SSF52266">
    <property type="entry name" value="SGNH hydrolase"/>
    <property type="match status" value="1"/>
</dbReference>
<evidence type="ECO:0000313" key="2">
    <source>
        <dbReference type="EMBL" id="XAO47040.1"/>
    </source>
</evidence>
<dbReference type="Proteomes" id="UP001486888">
    <property type="component" value="Chromosome"/>
</dbReference>
<keyword evidence="2" id="KW-0378">Hydrolase</keyword>
<gene>
    <name evidence="2" type="ORF">QMQ05_05820</name>
</gene>
<proteinExistence type="predicted"/>
<evidence type="ECO:0000313" key="3">
    <source>
        <dbReference type="Proteomes" id="UP001486888"/>
    </source>
</evidence>
<protein>
    <submittedName>
        <fullName evidence="2">SGNH/GDSL hydrolase family protein</fullName>
        <ecNumber evidence="2">3.1.-.-</ecNumber>
    </submittedName>
</protein>
<dbReference type="InterPro" id="IPR013830">
    <property type="entry name" value="SGNH_hydro"/>
</dbReference>
<sequence>MAWVTITNVKGPKGDKGDPGLGAENALQFKTSVPAGDVSTWTGLANAGIYRVPTQTQVNAITGIPLGAGPGNVLVSPVGSTTSTVTWMEYGDDASIWDRTVSTDTANVTGWVRRVKTKRVGTSLTLTGGSAAQTRTDFGGRLPVNFGVDIPRWRAHIRNYNLRDSNAYTGVLTITALSIGEAEIDAFGQYTGNWIEGTQQFLQGGITTPSSGSEVITNFFDYQVSKEKAYLLSYAFTGGSGQMVVEAQGGGFVLTNGSAAVNSVSTPSTMSKTMPLMFWIEAEVPEATPVKAVVGDSLSVGVSATLPVHDSWLAKLCRAEGALPMFWAASGDTLANFANDLAWKFHQWKALARPDVTYFAMGSNDIFGSGASLATMKQRFYDCWLKLRAFAGPNVVLCSIFPRFNGSAPEEAVRKQYNEWLETSLPGGASYFIDMAMAITNPDGSTLSLKYASSSTDIHLTSQGYARVTQFMVSTVVSKDQRYVVRETAGRTVSVWDYLNNREQLIYGDTGVRDVSSLVPAGITVTNLRISRTGRTVNVSAQAVTSSTAGHMTILDLPLGFRPDDGSQRAGVATSRSSNIVRPISPFTSLLRILDMPAGTLMEFGCSYTTADPWPTTLPGSAVGTIPYQ</sequence>
<keyword evidence="3" id="KW-1185">Reference proteome</keyword>
<dbReference type="EMBL" id="CP125942">
    <property type="protein sequence ID" value="XAO47040.1"/>
    <property type="molecule type" value="Genomic_DNA"/>
</dbReference>
<name>A0AAU6WGB3_9MICC</name>
<dbReference type="KEGG" id="gey:QMQ05_05820"/>
<dbReference type="RefSeq" id="WP_345473764.1">
    <property type="nucleotide sequence ID" value="NZ_CP125942.1"/>
</dbReference>
<dbReference type="InterPro" id="IPR036514">
    <property type="entry name" value="SGNH_hydro_sf"/>
</dbReference>
<dbReference type="AlphaFoldDB" id="A0AAU6WGB3"/>
<dbReference type="EC" id="3.1.-.-" evidence="2"/>